<accession>A0A914M5D8</accession>
<dbReference type="Proteomes" id="UP000887563">
    <property type="component" value="Unplaced"/>
</dbReference>
<feature type="binding site" evidence="1">
    <location>
        <position position="47"/>
    </location>
    <ligand>
        <name>Zn(2+)</name>
        <dbReference type="ChEBI" id="CHEBI:29105"/>
    </ligand>
</feature>
<keyword evidence="1" id="KW-0862">Zinc</keyword>
<protein>
    <submittedName>
        <fullName evidence="3">Uncharacterized protein</fullName>
    </submittedName>
</protein>
<dbReference type="Pfam" id="PF03637">
    <property type="entry name" value="Mob1_phocein"/>
    <property type="match status" value="1"/>
</dbReference>
<dbReference type="WBParaSite" id="Minc3s01185g21500">
    <property type="protein sequence ID" value="Minc3s01185g21500"/>
    <property type="gene ID" value="Minc3s01185g21500"/>
</dbReference>
<name>A0A914M5D8_MELIC</name>
<evidence type="ECO:0000313" key="2">
    <source>
        <dbReference type="Proteomes" id="UP000887563"/>
    </source>
</evidence>
<dbReference type="PANTHER" id="PTHR22599">
    <property type="entry name" value="MPS ONE BINDER KINASE ACTIVATOR-LIKE MOB"/>
    <property type="match status" value="1"/>
</dbReference>
<dbReference type="Gene3D" id="1.20.140.30">
    <property type="entry name" value="MOB kinase activator"/>
    <property type="match status" value="1"/>
</dbReference>
<dbReference type="InterPro" id="IPR005301">
    <property type="entry name" value="MOB_kinase_act_fam"/>
</dbReference>
<dbReference type="AlphaFoldDB" id="A0A914M5D8"/>
<dbReference type="InterPro" id="IPR036703">
    <property type="entry name" value="MOB_kinase_act_sf"/>
</dbReference>
<proteinExistence type="predicted"/>
<organism evidence="2 3">
    <name type="scientific">Meloidogyne incognita</name>
    <name type="common">Southern root-knot nematode worm</name>
    <name type="synonym">Oxyuris incognita</name>
    <dbReference type="NCBI Taxonomy" id="6306"/>
    <lineage>
        <taxon>Eukaryota</taxon>
        <taxon>Metazoa</taxon>
        <taxon>Ecdysozoa</taxon>
        <taxon>Nematoda</taxon>
        <taxon>Chromadorea</taxon>
        <taxon>Rhabditida</taxon>
        <taxon>Tylenchina</taxon>
        <taxon>Tylenchomorpha</taxon>
        <taxon>Tylenchoidea</taxon>
        <taxon>Meloidogynidae</taxon>
        <taxon>Meloidogyninae</taxon>
        <taxon>Meloidogyne</taxon>
        <taxon>Meloidogyne incognita group</taxon>
    </lineage>
</organism>
<keyword evidence="2" id="KW-1185">Reference proteome</keyword>
<keyword evidence="1" id="KW-0479">Metal-binding</keyword>
<dbReference type="SUPFAM" id="SSF101152">
    <property type="entry name" value="Mob1/phocein"/>
    <property type="match status" value="1"/>
</dbReference>
<evidence type="ECO:0000313" key="3">
    <source>
        <dbReference type="WBParaSite" id="Minc3s01185g21500"/>
    </source>
</evidence>
<evidence type="ECO:0000256" key="1">
    <source>
        <dbReference type="PIRSR" id="PIRSR605301-1"/>
    </source>
</evidence>
<sequence length="58" mass="7030">MINWDFLRASRLVLEIKDVPFPNDFRQTCKKILSRLFRIFVHIYIHHFEKLVQIGACL</sequence>
<feature type="binding site" evidence="1">
    <location>
        <position position="42"/>
    </location>
    <ligand>
        <name>Zn(2+)</name>
        <dbReference type="ChEBI" id="CHEBI:29105"/>
    </ligand>
</feature>
<reference evidence="3" key="1">
    <citation type="submission" date="2022-11" db="UniProtKB">
        <authorList>
            <consortium name="WormBaseParasite"/>
        </authorList>
    </citation>
    <scope>IDENTIFICATION</scope>
</reference>